<feature type="compositionally biased region" description="Gly residues" evidence="1">
    <location>
        <begin position="723"/>
        <end position="738"/>
    </location>
</feature>
<dbReference type="Pfam" id="PF13472">
    <property type="entry name" value="Lipase_GDSL_2"/>
    <property type="match status" value="1"/>
</dbReference>
<gene>
    <name evidence="4" type="ORF">ANME2D_00016</name>
</gene>
<feature type="transmembrane region" description="Helical" evidence="2">
    <location>
        <begin position="940"/>
        <end position="959"/>
    </location>
</feature>
<dbReference type="EMBL" id="JMIY01000001">
    <property type="protein sequence ID" value="KCZ72958.1"/>
    <property type="molecule type" value="Genomic_DNA"/>
</dbReference>
<dbReference type="AlphaFoldDB" id="A0A062V8W9"/>
<keyword evidence="2" id="KW-0812">Transmembrane</keyword>
<proteinExistence type="predicted"/>
<feature type="compositionally biased region" description="Low complexity" evidence="1">
    <location>
        <begin position="917"/>
        <end position="933"/>
    </location>
</feature>
<organism evidence="4 5">
    <name type="scientific">Candidatus Methanoperedens nitratireducens</name>
    <dbReference type="NCBI Taxonomy" id="1392998"/>
    <lineage>
        <taxon>Archaea</taxon>
        <taxon>Methanobacteriati</taxon>
        <taxon>Methanobacteriota</taxon>
        <taxon>Stenosarchaea group</taxon>
        <taxon>Methanomicrobia</taxon>
        <taxon>Methanosarcinales</taxon>
        <taxon>ANME-2 cluster</taxon>
        <taxon>Candidatus Methanoperedentaceae</taxon>
        <taxon>Candidatus Methanoperedens</taxon>
    </lineage>
</organism>
<feature type="region of interest" description="Disordered" evidence="1">
    <location>
        <begin position="711"/>
        <end position="740"/>
    </location>
</feature>
<evidence type="ECO:0000259" key="3">
    <source>
        <dbReference type="Pfam" id="PF13472"/>
    </source>
</evidence>
<feature type="region of interest" description="Disordered" evidence="1">
    <location>
        <begin position="912"/>
        <end position="933"/>
    </location>
</feature>
<evidence type="ECO:0000313" key="5">
    <source>
        <dbReference type="Proteomes" id="UP000027153"/>
    </source>
</evidence>
<dbReference type="InterPro" id="IPR013830">
    <property type="entry name" value="SGNH_hydro"/>
</dbReference>
<dbReference type="Gene3D" id="3.40.50.1110">
    <property type="entry name" value="SGNH hydrolase"/>
    <property type="match status" value="1"/>
</dbReference>
<name>A0A062V8W9_9EURY</name>
<dbReference type="InterPro" id="IPR036514">
    <property type="entry name" value="SGNH_hydro_sf"/>
</dbReference>
<evidence type="ECO:0000256" key="2">
    <source>
        <dbReference type="SAM" id="Phobius"/>
    </source>
</evidence>
<sequence>MFNSIKKFPVMKYGTIVLTLLFFLIILATVSTVEGSVPAELSKTAPYAGIPAQGEPNWGDLDREFIQAGHNDRIRQNGTIYQIRFAVANASALKKFYFTVWRQNGSNYDRIATTDNLIDDISKNGINVINLPNPIEGVQEGDFYGYSINASASALYVDKNDKKHLTYYVDGHAMSITDYNWMAGYSEPYVFVIEPYMENPYIVFIGDSIISGKPEHISFIETDKTTNIPASIQNQWARKVDRTYQNMGYSGDRTSNLESRFISDVVDLSPEFVLIEGGINDVTSGISSKVILNNWESMIKKAYYNNITPVIMLILPDSRKSYEKSNQITYINEQLMAMAANYSPSIVVDARCYVGVERSSGPPGNCWDINPSYTMDGLHYNSAGNERIAQAIKDSFRFVHGKQGLYNLIQSDGTIIYNTNLSNAVNTSWRMASTAGGSANVSYNTPASFTINSGTIDWLNIENLSSNQVCKLYLNDDKIDSKEALNGSVNFTENILYSGTYHVQCTAPSTPSTITSWSNSKTNNNNLTVTVNISEQVNFRATADQTIDTWNWYKDGVDQNNNFDTLSTSWDSEGTKLISINATNSNGISNTITWTITVVTVNAPSSQPQITSWKNSKTDNNNLTVTVNISEQVNFRATADQTIDTWNWYKDGVDQDNNFDTFSTSWDSEGTKLISINATNSNGISNTITWTVTVNVANSNETSDNITITVTANPEQSDDGGTLSPGGSGGGSGGGGRATGEPYSNILISEKYEKDLIAGTPVAYTFFQPEHSIYEILVTGKANEFEIILICEVLKGTSKRAKTPAPGIVYKNENIWITSKLMKEGLIRFKVENSWLESNNLADSDIRLVKWNNSKWVQLNTTETKKDSTHTYYEVRTDSFSSFAVTGLKDVKTQEDAPVEITLKSIQLDTEDPVKPAGTERTTETEGTTGTETAGPNKEYVAFFVVLAMAVFLALYILVRVK</sequence>
<dbReference type="NCBIfam" id="TIGR04213">
    <property type="entry name" value="PGF_pre_PGF"/>
    <property type="match status" value="1"/>
</dbReference>
<accession>A0A062V8W9</accession>
<dbReference type="Proteomes" id="UP000027153">
    <property type="component" value="Unassembled WGS sequence"/>
</dbReference>
<keyword evidence="2" id="KW-1133">Transmembrane helix</keyword>
<evidence type="ECO:0000313" key="4">
    <source>
        <dbReference type="EMBL" id="KCZ72958.1"/>
    </source>
</evidence>
<evidence type="ECO:0000256" key="1">
    <source>
        <dbReference type="SAM" id="MobiDB-lite"/>
    </source>
</evidence>
<comment type="caution">
    <text evidence="4">The sequence shown here is derived from an EMBL/GenBank/DDBJ whole genome shotgun (WGS) entry which is preliminary data.</text>
</comment>
<dbReference type="OrthoDB" id="385669at2157"/>
<dbReference type="RefSeq" id="WP_048088178.1">
    <property type="nucleotide sequence ID" value="NZ_JMIY01000001.1"/>
</dbReference>
<feature type="domain" description="SGNH hydrolase-type esterase" evidence="3">
    <location>
        <begin position="204"/>
        <end position="386"/>
    </location>
</feature>
<dbReference type="PATRIC" id="fig|1392998.3.peg.14"/>
<keyword evidence="2" id="KW-0472">Membrane</keyword>
<dbReference type="PANTHER" id="PTHR30383">
    <property type="entry name" value="THIOESTERASE 1/PROTEASE 1/LYSOPHOSPHOLIPASE L1"/>
    <property type="match status" value="1"/>
</dbReference>
<protein>
    <recommendedName>
        <fullName evidence="3">SGNH hydrolase-type esterase domain-containing protein</fullName>
    </recommendedName>
</protein>
<dbReference type="InterPro" id="IPR026453">
    <property type="entry name" value="PGF_pre_PGF"/>
</dbReference>
<keyword evidence="5" id="KW-1185">Reference proteome</keyword>
<reference evidence="4 5" key="1">
    <citation type="journal article" date="2013" name="Nature">
        <title>Anaerobic oxidation of methane coupled to nitrate reduction in a novel archaeal lineage.</title>
        <authorList>
            <person name="Haroon M.F."/>
            <person name="Hu S."/>
            <person name="Shi Y."/>
            <person name="Imelfort M."/>
            <person name="Keller J."/>
            <person name="Hugenholtz P."/>
            <person name="Yuan Z."/>
            <person name="Tyson G.W."/>
        </authorList>
    </citation>
    <scope>NUCLEOTIDE SEQUENCE [LARGE SCALE GENOMIC DNA]</scope>
    <source>
        <strain evidence="4 5">ANME-2d</strain>
    </source>
</reference>
<dbReference type="InterPro" id="IPR051532">
    <property type="entry name" value="Ester_Hydrolysis_Enzymes"/>
</dbReference>
<dbReference type="SUPFAM" id="SSF52266">
    <property type="entry name" value="SGNH hydrolase"/>
    <property type="match status" value="1"/>
</dbReference>